<dbReference type="Proteomes" id="UP000191554">
    <property type="component" value="Unassembled WGS sequence"/>
</dbReference>
<comment type="caution">
    <text evidence="3">The sequence shown here is derived from an EMBL/GenBank/DDBJ whole genome shotgun (WGS) entry which is preliminary data.</text>
</comment>
<dbReference type="OrthoDB" id="9804960at2"/>
<reference evidence="3 4" key="1">
    <citation type="submission" date="2017-03" db="EMBL/GenBank/DDBJ databases">
        <title>Genome sequence of Clostridium hungatei DSM 14427.</title>
        <authorList>
            <person name="Poehlein A."/>
            <person name="Daniel R."/>
        </authorList>
    </citation>
    <scope>NUCLEOTIDE SEQUENCE [LARGE SCALE GENOMIC DNA]</scope>
    <source>
        <strain evidence="3 4">DSM 14427</strain>
    </source>
</reference>
<sequence>MKLICVVKFVPDVDNFRYDFENNKLIREDMRLILNPDDACAVAFALKVKEKLAGTVVEVVTMAPKKIVPHMEDLLRLGVDKGVILSDKAFAGSDTYVTSKVLSRYLLGQHYDCIITGTHAVDGDTAHVPAQLGEWLGLNQMSGITKVDMEKFNKAFAYVDVDNDQTSATYEVSLPAVLSLTREIGYKLPYVRKGEINRDVKSSIYILGGEDLGLHEDQTGLKGSLTQVVETYAKQYEKRERTLVKADNDGVETVFHYLHEKGFI</sequence>
<evidence type="ECO:0000313" key="4">
    <source>
        <dbReference type="Proteomes" id="UP000191554"/>
    </source>
</evidence>
<organism evidence="3 4">
    <name type="scientific">Ruminiclostridium hungatei</name>
    <name type="common">Clostridium hungatei</name>
    <dbReference type="NCBI Taxonomy" id="48256"/>
    <lineage>
        <taxon>Bacteria</taxon>
        <taxon>Bacillati</taxon>
        <taxon>Bacillota</taxon>
        <taxon>Clostridia</taxon>
        <taxon>Eubacteriales</taxon>
        <taxon>Oscillospiraceae</taxon>
        <taxon>Ruminiclostridium</taxon>
    </lineage>
</organism>
<accession>A0A1V4SEM7</accession>
<evidence type="ECO:0000259" key="2">
    <source>
        <dbReference type="SMART" id="SM00893"/>
    </source>
</evidence>
<dbReference type="PANTHER" id="PTHR21294">
    <property type="entry name" value="ELECTRON TRANSFER FLAVOPROTEIN BETA-SUBUNIT"/>
    <property type="match status" value="1"/>
</dbReference>
<dbReference type="SUPFAM" id="SSF52402">
    <property type="entry name" value="Adenine nucleotide alpha hydrolases-like"/>
    <property type="match status" value="1"/>
</dbReference>
<dbReference type="InterPro" id="IPR012255">
    <property type="entry name" value="ETF_b"/>
</dbReference>
<dbReference type="SMART" id="SM00893">
    <property type="entry name" value="ETF"/>
    <property type="match status" value="1"/>
</dbReference>
<dbReference type="PANTHER" id="PTHR21294:SF17">
    <property type="entry name" value="PROTEIN FIXA"/>
    <property type="match status" value="1"/>
</dbReference>
<feature type="domain" description="Electron transfer flavoprotein alpha/beta-subunit N-terminal" evidence="2">
    <location>
        <begin position="22"/>
        <end position="216"/>
    </location>
</feature>
<dbReference type="Gene3D" id="3.40.50.620">
    <property type="entry name" value="HUPs"/>
    <property type="match status" value="1"/>
</dbReference>
<dbReference type="GO" id="GO:0009055">
    <property type="term" value="F:electron transfer activity"/>
    <property type="evidence" value="ECO:0007669"/>
    <property type="project" value="InterPro"/>
</dbReference>
<dbReference type="InterPro" id="IPR014730">
    <property type="entry name" value="ETF_a/b_N"/>
</dbReference>
<dbReference type="AlphaFoldDB" id="A0A1V4SEM7"/>
<protein>
    <recommendedName>
        <fullName evidence="1">Electron transfer flavoprotein small subunit</fullName>
    </recommendedName>
</protein>
<dbReference type="InterPro" id="IPR014729">
    <property type="entry name" value="Rossmann-like_a/b/a_fold"/>
</dbReference>
<dbReference type="STRING" id="48256.CLHUN_37810"/>
<evidence type="ECO:0000256" key="1">
    <source>
        <dbReference type="ARBA" id="ARBA00042002"/>
    </source>
</evidence>
<proteinExistence type="predicted"/>
<evidence type="ECO:0000313" key="3">
    <source>
        <dbReference type="EMBL" id="OPX42362.1"/>
    </source>
</evidence>
<dbReference type="RefSeq" id="WP_080066183.1">
    <property type="nucleotide sequence ID" value="NZ_MZGX01000030.1"/>
</dbReference>
<dbReference type="Pfam" id="PF01012">
    <property type="entry name" value="ETF"/>
    <property type="match status" value="1"/>
</dbReference>
<keyword evidence="4" id="KW-1185">Reference proteome</keyword>
<gene>
    <name evidence="3" type="primary">acrB_3</name>
    <name evidence="3" type="ORF">CLHUN_37810</name>
</gene>
<name>A0A1V4SEM7_RUMHU</name>
<dbReference type="EMBL" id="MZGX01000030">
    <property type="protein sequence ID" value="OPX42362.1"/>
    <property type="molecule type" value="Genomic_DNA"/>
</dbReference>
<dbReference type="PIRSF" id="PIRSF000090">
    <property type="entry name" value="Beta-ETF"/>
    <property type="match status" value="1"/>
</dbReference>